<dbReference type="AlphaFoldDB" id="A0A0E9VHH5"/>
<protein>
    <submittedName>
        <fullName evidence="1">Uncharacterized protein</fullName>
    </submittedName>
</protein>
<reference evidence="1" key="2">
    <citation type="journal article" date="2015" name="Fish Shellfish Immunol.">
        <title>Early steps in the European eel (Anguilla anguilla)-Vibrio vulnificus interaction in the gills: Role of the RtxA13 toxin.</title>
        <authorList>
            <person name="Callol A."/>
            <person name="Pajuelo D."/>
            <person name="Ebbesson L."/>
            <person name="Teles M."/>
            <person name="MacKenzie S."/>
            <person name="Amaro C."/>
        </authorList>
    </citation>
    <scope>NUCLEOTIDE SEQUENCE</scope>
</reference>
<dbReference type="EMBL" id="GBXM01031904">
    <property type="protein sequence ID" value="JAH76673.1"/>
    <property type="molecule type" value="Transcribed_RNA"/>
</dbReference>
<sequence>MVKEFVKTETSLSPLSSHTIFVHFINDVSRIINVTCTFWLT</sequence>
<reference evidence="1" key="1">
    <citation type="submission" date="2014-11" db="EMBL/GenBank/DDBJ databases">
        <authorList>
            <person name="Amaro Gonzalez C."/>
        </authorList>
    </citation>
    <scope>NUCLEOTIDE SEQUENCE</scope>
</reference>
<organism evidence="1">
    <name type="scientific">Anguilla anguilla</name>
    <name type="common">European freshwater eel</name>
    <name type="synonym">Muraena anguilla</name>
    <dbReference type="NCBI Taxonomy" id="7936"/>
    <lineage>
        <taxon>Eukaryota</taxon>
        <taxon>Metazoa</taxon>
        <taxon>Chordata</taxon>
        <taxon>Craniata</taxon>
        <taxon>Vertebrata</taxon>
        <taxon>Euteleostomi</taxon>
        <taxon>Actinopterygii</taxon>
        <taxon>Neopterygii</taxon>
        <taxon>Teleostei</taxon>
        <taxon>Anguilliformes</taxon>
        <taxon>Anguillidae</taxon>
        <taxon>Anguilla</taxon>
    </lineage>
</organism>
<evidence type="ECO:0000313" key="1">
    <source>
        <dbReference type="EMBL" id="JAH76673.1"/>
    </source>
</evidence>
<proteinExistence type="predicted"/>
<name>A0A0E9VHH5_ANGAN</name>
<accession>A0A0E9VHH5</accession>